<keyword evidence="4" id="KW-1185">Reference proteome</keyword>
<dbReference type="SUPFAM" id="SSF53335">
    <property type="entry name" value="S-adenosyl-L-methionine-dependent methyltransferases"/>
    <property type="match status" value="1"/>
</dbReference>
<evidence type="ECO:0000259" key="2">
    <source>
        <dbReference type="Pfam" id="PF05050"/>
    </source>
</evidence>
<evidence type="ECO:0000313" key="4">
    <source>
        <dbReference type="Proteomes" id="UP001589683"/>
    </source>
</evidence>
<keyword evidence="3" id="KW-0808">Transferase</keyword>
<feature type="compositionally biased region" description="Polar residues" evidence="1">
    <location>
        <begin position="1"/>
        <end position="20"/>
    </location>
</feature>
<dbReference type="GO" id="GO:0008168">
    <property type="term" value="F:methyltransferase activity"/>
    <property type="evidence" value="ECO:0007669"/>
    <property type="project" value="UniProtKB-KW"/>
</dbReference>
<gene>
    <name evidence="3" type="ORF">ACFFUT_03885</name>
</gene>
<dbReference type="Gene3D" id="3.40.50.150">
    <property type="entry name" value="Vaccinia Virus protein VP39"/>
    <property type="match status" value="1"/>
</dbReference>
<dbReference type="PANTHER" id="PTHR34203:SF15">
    <property type="entry name" value="SLL1173 PROTEIN"/>
    <property type="match status" value="1"/>
</dbReference>
<feature type="region of interest" description="Disordered" evidence="1">
    <location>
        <begin position="1"/>
        <end position="21"/>
    </location>
</feature>
<dbReference type="InterPro" id="IPR052514">
    <property type="entry name" value="SAM-dependent_MTase"/>
</dbReference>
<sequence>MSGTWRSLTSDELTGGTNHETAPFGTFAPNYLQRILIGIGKKTILKRGLFRGKYTQIILALSKGPLDIFFRDCAYRIWGENNLIEYGLLLNPDYNRADLDFLLTDASPDANFIDLGSNIGLYSQPMAKTAPIGKTISIDANPLMAKRLAFNANATGLNNLKIVSAAVSDADGQGSLIIRKDDVAIVAVEETSGGEIPIRTLGAILNEQKIKTIYGLKIDIEGHEDKALAPFLMNAPKAQLPKKIVIEHPEPDSDYPECTKVFAKLSYVLVGRSRNNSFYELMP</sequence>
<accession>A0ABV5JDY4</accession>
<dbReference type="RefSeq" id="WP_213890865.1">
    <property type="nucleotide sequence ID" value="NZ_JAGFNU010000015.1"/>
</dbReference>
<proteinExistence type="predicted"/>
<organism evidence="3 4">
    <name type="scientific">Pseudohalocynthiibacter aestuariivivens</name>
    <dbReference type="NCBI Taxonomy" id="1591409"/>
    <lineage>
        <taxon>Bacteria</taxon>
        <taxon>Pseudomonadati</taxon>
        <taxon>Pseudomonadota</taxon>
        <taxon>Alphaproteobacteria</taxon>
        <taxon>Rhodobacterales</taxon>
        <taxon>Paracoccaceae</taxon>
        <taxon>Pseudohalocynthiibacter</taxon>
    </lineage>
</organism>
<dbReference type="Proteomes" id="UP001589683">
    <property type="component" value="Unassembled WGS sequence"/>
</dbReference>
<dbReference type="GO" id="GO:0032259">
    <property type="term" value="P:methylation"/>
    <property type="evidence" value="ECO:0007669"/>
    <property type="project" value="UniProtKB-KW"/>
</dbReference>
<evidence type="ECO:0000313" key="3">
    <source>
        <dbReference type="EMBL" id="MFB9230928.1"/>
    </source>
</evidence>
<dbReference type="EMBL" id="JBHMEA010000008">
    <property type="protein sequence ID" value="MFB9230928.1"/>
    <property type="molecule type" value="Genomic_DNA"/>
</dbReference>
<dbReference type="PANTHER" id="PTHR34203">
    <property type="entry name" value="METHYLTRANSFERASE, FKBM FAMILY PROTEIN"/>
    <property type="match status" value="1"/>
</dbReference>
<dbReference type="NCBIfam" id="TIGR01444">
    <property type="entry name" value="fkbM_fam"/>
    <property type="match status" value="1"/>
</dbReference>
<comment type="caution">
    <text evidence="3">The sequence shown here is derived from an EMBL/GenBank/DDBJ whole genome shotgun (WGS) entry which is preliminary data.</text>
</comment>
<dbReference type="InterPro" id="IPR006342">
    <property type="entry name" value="FkbM_mtfrase"/>
</dbReference>
<evidence type="ECO:0000256" key="1">
    <source>
        <dbReference type="SAM" id="MobiDB-lite"/>
    </source>
</evidence>
<dbReference type="InterPro" id="IPR029063">
    <property type="entry name" value="SAM-dependent_MTases_sf"/>
</dbReference>
<name>A0ABV5JDY4_9RHOB</name>
<dbReference type="Pfam" id="PF05050">
    <property type="entry name" value="Methyltransf_21"/>
    <property type="match status" value="1"/>
</dbReference>
<keyword evidence="3" id="KW-0489">Methyltransferase</keyword>
<reference evidence="3 4" key="1">
    <citation type="submission" date="2024-09" db="EMBL/GenBank/DDBJ databases">
        <authorList>
            <person name="Sun Q."/>
            <person name="Mori K."/>
        </authorList>
    </citation>
    <scope>NUCLEOTIDE SEQUENCE [LARGE SCALE GENOMIC DNA]</scope>
    <source>
        <strain evidence="3 4">CECT 8726</strain>
    </source>
</reference>
<feature type="domain" description="Methyltransferase FkbM" evidence="2">
    <location>
        <begin position="114"/>
        <end position="254"/>
    </location>
</feature>
<protein>
    <submittedName>
        <fullName evidence="3">FkbM family methyltransferase</fullName>
    </submittedName>
</protein>